<keyword evidence="4" id="KW-0808">Transferase</keyword>
<evidence type="ECO:0000259" key="12">
    <source>
        <dbReference type="PROSITE" id="PS50011"/>
    </source>
</evidence>
<dbReference type="GO" id="GO:0007010">
    <property type="term" value="P:cytoskeleton organization"/>
    <property type="evidence" value="ECO:0007669"/>
    <property type="project" value="UniProtKB-ARBA"/>
</dbReference>
<evidence type="ECO:0000256" key="7">
    <source>
        <dbReference type="ARBA" id="ARBA00022840"/>
    </source>
</evidence>
<dbReference type="Pfam" id="PF00069">
    <property type="entry name" value="Pkinase"/>
    <property type="match status" value="1"/>
</dbReference>
<dbReference type="PROSITE" id="PS00108">
    <property type="entry name" value="PROTEIN_KINASE_ST"/>
    <property type="match status" value="1"/>
</dbReference>
<dbReference type="SMART" id="SM00220">
    <property type="entry name" value="S_TKc"/>
    <property type="match status" value="1"/>
</dbReference>
<dbReference type="SUPFAM" id="SSF56112">
    <property type="entry name" value="Protein kinase-like (PK-like)"/>
    <property type="match status" value="1"/>
</dbReference>
<comment type="catalytic activity">
    <reaction evidence="8">
        <text>L-threonyl-[protein] + ATP = O-phospho-L-threonyl-[protein] + ADP + H(+)</text>
        <dbReference type="Rhea" id="RHEA:46608"/>
        <dbReference type="Rhea" id="RHEA-COMP:11060"/>
        <dbReference type="Rhea" id="RHEA-COMP:11605"/>
        <dbReference type="ChEBI" id="CHEBI:15378"/>
        <dbReference type="ChEBI" id="CHEBI:30013"/>
        <dbReference type="ChEBI" id="CHEBI:30616"/>
        <dbReference type="ChEBI" id="CHEBI:61977"/>
        <dbReference type="ChEBI" id="CHEBI:456216"/>
        <dbReference type="EC" id="2.7.11.1"/>
    </reaction>
</comment>
<evidence type="ECO:0000256" key="10">
    <source>
        <dbReference type="PROSITE-ProRule" id="PRU10141"/>
    </source>
</evidence>
<dbReference type="PROSITE" id="PS50011">
    <property type="entry name" value="PROTEIN_KINASE_DOM"/>
    <property type="match status" value="1"/>
</dbReference>
<dbReference type="FunFam" id="1.10.510.10:FF:000024">
    <property type="entry name" value="Probable serine/threonine-protein kinase cot-1"/>
    <property type="match status" value="1"/>
</dbReference>
<dbReference type="InterPro" id="IPR050236">
    <property type="entry name" value="Ser_Thr_kinase_AGC"/>
</dbReference>
<evidence type="ECO:0000256" key="1">
    <source>
        <dbReference type="ARBA" id="ARBA00012513"/>
    </source>
</evidence>
<keyword evidence="13" id="KW-1185">Reference proteome</keyword>
<evidence type="ECO:0000256" key="6">
    <source>
        <dbReference type="ARBA" id="ARBA00022777"/>
    </source>
</evidence>
<dbReference type="STRING" id="174720.A0A0N5BPC3"/>
<keyword evidence="3" id="KW-0597">Phosphoprotein</keyword>
<dbReference type="GO" id="GO:0005524">
    <property type="term" value="F:ATP binding"/>
    <property type="evidence" value="ECO:0007669"/>
    <property type="project" value="UniProtKB-UniRule"/>
</dbReference>
<evidence type="ECO:0000256" key="2">
    <source>
        <dbReference type="ARBA" id="ARBA00022527"/>
    </source>
</evidence>
<dbReference type="PANTHER" id="PTHR24356:SF163">
    <property type="entry name" value="3-PHOSPHOINOSITIDE-DEPENDENT PROTEIN KINASE 1-RELATED"/>
    <property type="match status" value="1"/>
</dbReference>
<keyword evidence="7 10" id="KW-0067">ATP-binding</keyword>
<dbReference type="EC" id="2.7.11.1" evidence="1"/>
<comment type="catalytic activity">
    <reaction evidence="9">
        <text>L-seryl-[protein] + ATP = O-phospho-L-seryl-[protein] + ADP + H(+)</text>
        <dbReference type="Rhea" id="RHEA:17989"/>
        <dbReference type="Rhea" id="RHEA-COMP:9863"/>
        <dbReference type="Rhea" id="RHEA-COMP:11604"/>
        <dbReference type="ChEBI" id="CHEBI:15378"/>
        <dbReference type="ChEBI" id="CHEBI:29999"/>
        <dbReference type="ChEBI" id="CHEBI:30616"/>
        <dbReference type="ChEBI" id="CHEBI:83421"/>
        <dbReference type="ChEBI" id="CHEBI:456216"/>
        <dbReference type="EC" id="2.7.11.1"/>
    </reaction>
</comment>
<dbReference type="Gene3D" id="1.10.510.10">
    <property type="entry name" value="Transferase(Phosphotransferase) domain 1"/>
    <property type="match status" value="1"/>
</dbReference>
<evidence type="ECO:0000313" key="14">
    <source>
        <dbReference type="WBParaSite" id="SPAL_0000774900.1"/>
    </source>
</evidence>
<dbReference type="GO" id="GO:0004674">
    <property type="term" value="F:protein serine/threonine kinase activity"/>
    <property type="evidence" value="ECO:0007669"/>
    <property type="project" value="UniProtKB-KW"/>
</dbReference>
<proteinExistence type="inferred from homology"/>
<dbReference type="WBParaSite" id="SPAL_0000774900.1">
    <property type="protein sequence ID" value="SPAL_0000774900.1"/>
    <property type="gene ID" value="SPAL_0000774900"/>
</dbReference>
<reference evidence="14" key="1">
    <citation type="submission" date="2017-02" db="UniProtKB">
        <authorList>
            <consortium name="WormBaseParasite"/>
        </authorList>
    </citation>
    <scope>IDENTIFICATION</scope>
</reference>
<dbReference type="AlphaFoldDB" id="A0A0N5BPC3"/>
<dbReference type="FunFam" id="3.30.200.20:FF:000042">
    <property type="entry name" value="Aurora kinase A"/>
    <property type="match status" value="1"/>
</dbReference>
<evidence type="ECO:0000256" key="9">
    <source>
        <dbReference type="ARBA" id="ARBA00048679"/>
    </source>
</evidence>
<dbReference type="PROSITE" id="PS00107">
    <property type="entry name" value="PROTEIN_KINASE_ATP"/>
    <property type="match status" value="1"/>
</dbReference>
<keyword evidence="2 11" id="KW-0723">Serine/threonine-protein kinase</keyword>
<feature type="binding site" evidence="10">
    <location>
        <position position="46"/>
    </location>
    <ligand>
        <name>ATP</name>
        <dbReference type="ChEBI" id="CHEBI:30616"/>
    </ligand>
</feature>
<keyword evidence="5 10" id="KW-0547">Nucleotide-binding</keyword>
<evidence type="ECO:0000313" key="13">
    <source>
        <dbReference type="Proteomes" id="UP000046392"/>
    </source>
</evidence>
<keyword evidence="6" id="KW-0418">Kinase</keyword>
<dbReference type="InterPro" id="IPR011009">
    <property type="entry name" value="Kinase-like_dom_sf"/>
</dbReference>
<dbReference type="InterPro" id="IPR017441">
    <property type="entry name" value="Protein_kinase_ATP_BS"/>
</dbReference>
<evidence type="ECO:0000256" key="3">
    <source>
        <dbReference type="ARBA" id="ARBA00022553"/>
    </source>
</evidence>
<comment type="similarity">
    <text evidence="11">Belongs to the protein kinase superfamily.</text>
</comment>
<evidence type="ECO:0000256" key="5">
    <source>
        <dbReference type="ARBA" id="ARBA00022741"/>
    </source>
</evidence>
<evidence type="ECO:0000256" key="8">
    <source>
        <dbReference type="ARBA" id="ARBA00047899"/>
    </source>
</evidence>
<organism evidence="13 14">
    <name type="scientific">Strongyloides papillosus</name>
    <name type="common">Intestinal threadworm</name>
    <dbReference type="NCBI Taxonomy" id="174720"/>
    <lineage>
        <taxon>Eukaryota</taxon>
        <taxon>Metazoa</taxon>
        <taxon>Ecdysozoa</taxon>
        <taxon>Nematoda</taxon>
        <taxon>Chromadorea</taxon>
        <taxon>Rhabditida</taxon>
        <taxon>Tylenchina</taxon>
        <taxon>Panagrolaimomorpha</taxon>
        <taxon>Strongyloidoidea</taxon>
        <taxon>Strongyloididae</taxon>
        <taxon>Strongyloides</taxon>
    </lineage>
</organism>
<accession>A0A0N5BPC3</accession>
<name>A0A0N5BPC3_STREA</name>
<evidence type="ECO:0000256" key="4">
    <source>
        <dbReference type="ARBA" id="ARBA00022679"/>
    </source>
</evidence>
<dbReference type="InterPro" id="IPR000719">
    <property type="entry name" value="Prot_kinase_dom"/>
</dbReference>
<feature type="domain" description="Protein kinase" evidence="12">
    <location>
        <begin position="13"/>
        <end position="286"/>
    </location>
</feature>
<dbReference type="Proteomes" id="UP000046392">
    <property type="component" value="Unplaced"/>
</dbReference>
<evidence type="ECO:0000256" key="11">
    <source>
        <dbReference type="RuleBase" id="RU000304"/>
    </source>
</evidence>
<dbReference type="PANTHER" id="PTHR24356">
    <property type="entry name" value="SERINE/THREONINE-PROTEIN KINASE"/>
    <property type="match status" value="1"/>
</dbReference>
<dbReference type="InterPro" id="IPR008271">
    <property type="entry name" value="Ser/Thr_kinase_AS"/>
</dbReference>
<dbReference type="Gene3D" id="3.30.200.20">
    <property type="entry name" value="Phosphorylase Kinase, domain 1"/>
    <property type="match status" value="1"/>
</dbReference>
<protein>
    <recommendedName>
        <fullName evidence="1">non-specific serine/threonine protein kinase</fullName>
        <ecNumber evidence="1">2.7.11.1</ecNumber>
    </recommendedName>
</protein>
<sequence length="309" mass="35482">MTEVKKYLCKDDFYFLYELGTGSFSTVYCCSKKDTSKRYAIKCVLKKQIIRERKTQQIMREKASMMLLSTEKNEHPFVIKLFGTFQDNDNLYFVMNLAENKDIKFLLKKVKKFSVNQAKFITTELVEALTHIHSLNVIHRDVKPENLLVSSTGHVILSDFGCSKILGVNDTDNNIDPKAKRRGSFVGTAQYVTPEILFGLETEYSVDFWAVGVCLYQFLVGKSPFDDISEYLIFQNIQTLRLEFPDDFGDELAKSFIKAVLVLKVEERLGSVEMGGGEGVKNHPYFEGTIWKELPEKESEIIPRIREIS</sequence>
<dbReference type="GO" id="GO:0035556">
    <property type="term" value="P:intracellular signal transduction"/>
    <property type="evidence" value="ECO:0007669"/>
    <property type="project" value="TreeGrafter"/>
</dbReference>